<evidence type="ECO:0000256" key="9">
    <source>
        <dbReference type="ARBA" id="ARBA00022676"/>
    </source>
</evidence>
<dbReference type="SUPFAM" id="SSF53271">
    <property type="entry name" value="PRTase-like"/>
    <property type="match status" value="1"/>
</dbReference>
<keyword evidence="11" id="KW-0660">Purine salvage</keyword>
<accession>A0A7R9G9C4</accession>
<dbReference type="NCBIfam" id="NF002636">
    <property type="entry name" value="PRK02304.1-5"/>
    <property type="match status" value="1"/>
</dbReference>
<evidence type="ECO:0000256" key="4">
    <source>
        <dbReference type="ARBA" id="ARBA00004659"/>
    </source>
</evidence>
<dbReference type="InterPro" id="IPR050054">
    <property type="entry name" value="UPRTase/APRTase"/>
</dbReference>
<dbReference type="UniPathway" id="UPA00588">
    <property type="reaction ID" value="UER00646"/>
</dbReference>
<dbReference type="GO" id="GO:0006166">
    <property type="term" value="P:purine ribonucleoside salvage"/>
    <property type="evidence" value="ECO:0007669"/>
    <property type="project" value="UniProtKB-KW"/>
</dbReference>
<dbReference type="OrthoDB" id="983479at2759"/>
<dbReference type="GO" id="GO:0003999">
    <property type="term" value="F:adenine phosphoribosyltransferase activity"/>
    <property type="evidence" value="ECO:0007669"/>
    <property type="project" value="UniProtKB-EC"/>
</dbReference>
<dbReference type="HAMAP" id="MF_00004">
    <property type="entry name" value="Aden_phosphoribosyltr"/>
    <property type="match status" value="1"/>
</dbReference>
<dbReference type="Proteomes" id="UP000678499">
    <property type="component" value="Unassembled WGS sequence"/>
</dbReference>
<dbReference type="Gene3D" id="3.40.50.2020">
    <property type="match status" value="1"/>
</dbReference>
<evidence type="ECO:0000256" key="5">
    <source>
        <dbReference type="ARBA" id="ARBA00008391"/>
    </source>
</evidence>
<dbReference type="FunFam" id="3.40.50.2020:FF:000021">
    <property type="entry name" value="Adenine phosphoribosyltransferase"/>
    <property type="match status" value="1"/>
</dbReference>
<dbReference type="GO" id="GO:0016208">
    <property type="term" value="F:AMP binding"/>
    <property type="evidence" value="ECO:0007669"/>
    <property type="project" value="TreeGrafter"/>
</dbReference>
<dbReference type="CDD" id="cd06223">
    <property type="entry name" value="PRTases_typeI"/>
    <property type="match status" value="1"/>
</dbReference>
<evidence type="ECO:0000313" key="13">
    <source>
        <dbReference type="EMBL" id="CAD7272905.1"/>
    </source>
</evidence>
<dbReference type="EC" id="2.4.2.7" evidence="6"/>
<reference evidence="13" key="1">
    <citation type="submission" date="2020-11" db="EMBL/GenBank/DDBJ databases">
        <authorList>
            <person name="Tran Van P."/>
        </authorList>
    </citation>
    <scope>NUCLEOTIDE SEQUENCE</scope>
</reference>
<dbReference type="EMBL" id="CAJPEX010000074">
    <property type="protein sequence ID" value="CAG0913057.1"/>
    <property type="molecule type" value="Genomic_DNA"/>
</dbReference>
<dbReference type="PANTHER" id="PTHR32315:SF3">
    <property type="entry name" value="ADENINE PHOSPHORIBOSYLTRANSFERASE"/>
    <property type="match status" value="1"/>
</dbReference>
<comment type="function">
    <text evidence="2">Catalyzes a salvage reaction resulting in the formation of AMP, that is energically less costly than de novo synthesis.</text>
</comment>
<evidence type="ECO:0000313" key="14">
    <source>
        <dbReference type="Proteomes" id="UP000678499"/>
    </source>
</evidence>
<keyword evidence="10" id="KW-0808">Transferase</keyword>
<dbReference type="NCBIfam" id="TIGR01090">
    <property type="entry name" value="apt"/>
    <property type="match status" value="1"/>
</dbReference>
<protein>
    <recommendedName>
        <fullName evidence="7">Adenine phosphoribosyltransferase</fullName>
        <ecNumber evidence="6">2.4.2.7</ecNumber>
    </recommendedName>
</protein>
<sequence>MSNHSELMKFVKEYPDFPKPGITFRDVFPMFSDPQALQSLVDACVDIVSRGSRPDVILGVESRGFLLAPLIAYKLGIGFAPVRKVGKLPGRTACESYDLEYGQDSIEVQVDSFKPGQNVVVLDDLIATGGTLSATCKLAKKLGANVISCLTIVELKDLGGRAKIDAPVFSLITY</sequence>
<dbReference type="GO" id="GO:0005737">
    <property type="term" value="C:cytoplasm"/>
    <property type="evidence" value="ECO:0007669"/>
    <property type="project" value="UniProtKB-SubCell"/>
</dbReference>
<keyword evidence="8" id="KW-0963">Cytoplasm</keyword>
<evidence type="ECO:0000256" key="11">
    <source>
        <dbReference type="ARBA" id="ARBA00022726"/>
    </source>
</evidence>
<dbReference type="PANTHER" id="PTHR32315">
    <property type="entry name" value="ADENINE PHOSPHORIBOSYLTRANSFERASE"/>
    <property type="match status" value="1"/>
</dbReference>
<evidence type="ECO:0000256" key="7">
    <source>
        <dbReference type="ARBA" id="ARBA00017366"/>
    </source>
</evidence>
<keyword evidence="9" id="KW-0328">Glycosyltransferase</keyword>
<gene>
    <name evidence="13" type="ORF">NMOB1V02_LOCUS820</name>
</gene>
<organism evidence="13">
    <name type="scientific">Notodromas monacha</name>
    <dbReference type="NCBI Taxonomy" id="399045"/>
    <lineage>
        <taxon>Eukaryota</taxon>
        <taxon>Metazoa</taxon>
        <taxon>Ecdysozoa</taxon>
        <taxon>Arthropoda</taxon>
        <taxon>Crustacea</taxon>
        <taxon>Oligostraca</taxon>
        <taxon>Ostracoda</taxon>
        <taxon>Podocopa</taxon>
        <taxon>Podocopida</taxon>
        <taxon>Cypridocopina</taxon>
        <taxon>Cypridoidea</taxon>
        <taxon>Cyprididae</taxon>
        <taxon>Notodromas</taxon>
    </lineage>
</organism>
<feature type="domain" description="Phosphoribosyltransferase" evidence="12">
    <location>
        <begin position="49"/>
        <end position="170"/>
    </location>
</feature>
<evidence type="ECO:0000256" key="10">
    <source>
        <dbReference type="ARBA" id="ARBA00022679"/>
    </source>
</evidence>
<dbReference type="GO" id="GO:0002055">
    <property type="term" value="F:adenine binding"/>
    <property type="evidence" value="ECO:0007669"/>
    <property type="project" value="TreeGrafter"/>
</dbReference>
<evidence type="ECO:0000256" key="3">
    <source>
        <dbReference type="ARBA" id="ARBA00004496"/>
    </source>
</evidence>
<dbReference type="GO" id="GO:0044209">
    <property type="term" value="P:AMP salvage"/>
    <property type="evidence" value="ECO:0007669"/>
    <property type="project" value="UniProtKB-UniPathway"/>
</dbReference>
<evidence type="ECO:0000256" key="6">
    <source>
        <dbReference type="ARBA" id="ARBA00011893"/>
    </source>
</evidence>
<dbReference type="InterPro" id="IPR005764">
    <property type="entry name" value="Ade_phspho_trans"/>
</dbReference>
<dbReference type="Pfam" id="PF00156">
    <property type="entry name" value="Pribosyltran"/>
    <property type="match status" value="1"/>
</dbReference>
<dbReference type="GO" id="GO:0006168">
    <property type="term" value="P:adenine salvage"/>
    <property type="evidence" value="ECO:0007669"/>
    <property type="project" value="InterPro"/>
</dbReference>
<name>A0A7R9G9C4_9CRUS</name>
<evidence type="ECO:0000256" key="8">
    <source>
        <dbReference type="ARBA" id="ARBA00022490"/>
    </source>
</evidence>
<dbReference type="NCBIfam" id="NF002634">
    <property type="entry name" value="PRK02304.1-3"/>
    <property type="match status" value="1"/>
</dbReference>
<evidence type="ECO:0000259" key="12">
    <source>
        <dbReference type="Pfam" id="PF00156"/>
    </source>
</evidence>
<dbReference type="EMBL" id="OA882111">
    <property type="protein sequence ID" value="CAD7272905.1"/>
    <property type="molecule type" value="Genomic_DNA"/>
</dbReference>
<keyword evidence="14" id="KW-1185">Reference proteome</keyword>
<comment type="subcellular location">
    <subcellularLocation>
        <location evidence="3">Cytoplasm</location>
    </subcellularLocation>
</comment>
<dbReference type="AlphaFoldDB" id="A0A7R9G9C4"/>
<evidence type="ECO:0000256" key="1">
    <source>
        <dbReference type="ARBA" id="ARBA00000868"/>
    </source>
</evidence>
<dbReference type="InterPro" id="IPR029057">
    <property type="entry name" value="PRTase-like"/>
</dbReference>
<dbReference type="InterPro" id="IPR000836">
    <property type="entry name" value="PRTase_dom"/>
</dbReference>
<comment type="similarity">
    <text evidence="5">Belongs to the purine/pyrimidine phosphoribosyltransferase family.</text>
</comment>
<comment type="pathway">
    <text evidence="4">Purine metabolism; AMP biosynthesis via salvage pathway; AMP from adenine: step 1/1.</text>
</comment>
<comment type="catalytic activity">
    <reaction evidence="1">
        <text>AMP + diphosphate = 5-phospho-alpha-D-ribose 1-diphosphate + adenine</text>
        <dbReference type="Rhea" id="RHEA:16609"/>
        <dbReference type="ChEBI" id="CHEBI:16708"/>
        <dbReference type="ChEBI" id="CHEBI:33019"/>
        <dbReference type="ChEBI" id="CHEBI:58017"/>
        <dbReference type="ChEBI" id="CHEBI:456215"/>
        <dbReference type="EC" id="2.4.2.7"/>
    </reaction>
</comment>
<evidence type="ECO:0000256" key="2">
    <source>
        <dbReference type="ARBA" id="ARBA00003968"/>
    </source>
</evidence>
<proteinExistence type="inferred from homology"/>